<gene>
    <name evidence="1" type="ORF">RCC_04193</name>
</gene>
<dbReference type="Proteomes" id="UP000225277">
    <property type="component" value="Unassembled WGS sequence"/>
</dbReference>
<evidence type="ECO:0000313" key="1">
    <source>
        <dbReference type="EMBL" id="CZT18349.1"/>
    </source>
</evidence>
<evidence type="ECO:0000313" key="2">
    <source>
        <dbReference type="Proteomes" id="UP000225277"/>
    </source>
</evidence>
<dbReference type="RefSeq" id="XP_023625239.1">
    <property type="nucleotide sequence ID" value="XM_023769471.1"/>
</dbReference>
<dbReference type="OrthoDB" id="3648982at2759"/>
<sequence>MLTIQAVPKHPHQEAFKMTTFMTLPQELRDRIYEFIALEYPTRRIQTIHTEEVTYPIYKTTTSPITATCRSIHNDYEAIAKKLTTALEFTAINMDFQSIMTYFHRQVDPKFLTNLHLNKAKLQINILIPNVKTLIQDNIPFKLSLKDSFYPWALFLLNINLQVSYHSDTATWMHLFDSFREDLQDQCVVEKDTCKEIRQNIEEIRRLAGGFDRNLWLYRQDFAYDLQFIRHRRAGTVYRPRRNPRTEEWVSLWGERIAGV</sequence>
<proteinExistence type="predicted"/>
<accession>A0A2D3V9Z0</accession>
<dbReference type="GeneID" id="35599370"/>
<dbReference type="AlphaFoldDB" id="A0A2D3V9Z0"/>
<protein>
    <submittedName>
        <fullName evidence="1">Uncharacterized protein</fullName>
    </submittedName>
</protein>
<keyword evidence="2" id="KW-1185">Reference proteome</keyword>
<organism evidence="1 2">
    <name type="scientific">Ramularia collo-cygni</name>
    <dbReference type="NCBI Taxonomy" id="112498"/>
    <lineage>
        <taxon>Eukaryota</taxon>
        <taxon>Fungi</taxon>
        <taxon>Dikarya</taxon>
        <taxon>Ascomycota</taxon>
        <taxon>Pezizomycotina</taxon>
        <taxon>Dothideomycetes</taxon>
        <taxon>Dothideomycetidae</taxon>
        <taxon>Mycosphaerellales</taxon>
        <taxon>Mycosphaerellaceae</taxon>
        <taxon>Ramularia</taxon>
    </lineage>
</organism>
<reference evidence="1 2" key="1">
    <citation type="submission" date="2016-03" db="EMBL/GenBank/DDBJ databases">
        <authorList>
            <person name="Ploux O."/>
        </authorList>
    </citation>
    <scope>NUCLEOTIDE SEQUENCE [LARGE SCALE GENOMIC DNA]</scope>
    <source>
        <strain evidence="1 2">URUG2</strain>
    </source>
</reference>
<dbReference type="EMBL" id="FJUY01000005">
    <property type="protein sequence ID" value="CZT18349.1"/>
    <property type="molecule type" value="Genomic_DNA"/>
</dbReference>
<name>A0A2D3V9Z0_9PEZI</name>